<protein>
    <submittedName>
        <fullName evidence="1">Uncharacterized protein</fullName>
    </submittedName>
</protein>
<reference evidence="1" key="2">
    <citation type="journal article" date="2015" name="Fish Shellfish Immunol.">
        <title>Early steps in the European eel (Anguilla anguilla)-Vibrio vulnificus interaction in the gills: Role of the RtxA13 toxin.</title>
        <authorList>
            <person name="Callol A."/>
            <person name="Pajuelo D."/>
            <person name="Ebbesson L."/>
            <person name="Teles M."/>
            <person name="MacKenzie S."/>
            <person name="Amaro C."/>
        </authorList>
    </citation>
    <scope>NUCLEOTIDE SEQUENCE</scope>
</reference>
<dbReference type="AlphaFoldDB" id="A0A0E9S5B9"/>
<sequence length="23" mass="2562">MKMDESWFPSFLPPFVSSSDVAG</sequence>
<name>A0A0E9S5B9_ANGAN</name>
<dbReference type="EMBL" id="GBXM01072854">
    <property type="protein sequence ID" value="JAH35723.1"/>
    <property type="molecule type" value="Transcribed_RNA"/>
</dbReference>
<proteinExistence type="predicted"/>
<evidence type="ECO:0000313" key="1">
    <source>
        <dbReference type="EMBL" id="JAH35723.1"/>
    </source>
</evidence>
<accession>A0A0E9S5B9</accession>
<reference evidence="1" key="1">
    <citation type="submission" date="2014-11" db="EMBL/GenBank/DDBJ databases">
        <authorList>
            <person name="Amaro Gonzalez C."/>
        </authorList>
    </citation>
    <scope>NUCLEOTIDE SEQUENCE</scope>
</reference>
<organism evidence="1">
    <name type="scientific">Anguilla anguilla</name>
    <name type="common">European freshwater eel</name>
    <name type="synonym">Muraena anguilla</name>
    <dbReference type="NCBI Taxonomy" id="7936"/>
    <lineage>
        <taxon>Eukaryota</taxon>
        <taxon>Metazoa</taxon>
        <taxon>Chordata</taxon>
        <taxon>Craniata</taxon>
        <taxon>Vertebrata</taxon>
        <taxon>Euteleostomi</taxon>
        <taxon>Actinopterygii</taxon>
        <taxon>Neopterygii</taxon>
        <taxon>Teleostei</taxon>
        <taxon>Anguilliformes</taxon>
        <taxon>Anguillidae</taxon>
        <taxon>Anguilla</taxon>
    </lineage>
</organism>